<dbReference type="EMBL" id="JYDO01001442">
    <property type="protein sequence ID" value="KRZ64134.1"/>
    <property type="molecule type" value="Genomic_DNA"/>
</dbReference>
<reference evidence="2 3" key="1">
    <citation type="submission" date="2015-01" db="EMBL/GenBank/DDBJ databases">
        <title>Evolution of Trichinella species and genotypes.</title>
        <authorList>
            <person name="Korhonen P.K."/>
            <person name="Edoardo P."/>
            <person name="Giuseppe L.R."/>
            <person name="Gasser R.B."/>
        </authorList>
    </citation>
    <scope>NUCLEOTIDE SEQUENCE [LARGE SCALE GENOMIC DNA]</scope>
    <source>
        <strain evidence="2">ISS1980</strain>
    </source>
</reference>
<comment type="caution">
    <text evidence="2">The sequence shown here is derived from an EMBL/GenBank/DDBJ whole genome shotgun (WGS) entry which is preliminary data.</text>
</comment>
<organism evidence="2 3">
    <name type="scientific">Trichinella papuae</name>
    <dbReference type="NCBI Taxonomy" id="268474"/>
    <lineage>
        <taxon>Eukaryota</taxon>
        <taxon>Metazoa</taxon>
        <taxon>Ecdysozoa</taxon>
        <taxon>Nematoda</taxon>
        <taxon>Enoplea</taxon>
        <taxon>Dorylaimia</taxon>
        <taxon>Trichinellida</taxon>
        <taxon>Trichinellidae</taxon>
        <taxon>Trichinella</taxon>
    </lineage>
</organism>
<name>A0A0V1LXG9_9BILA</name>
<keyword evidence="3" id="KW-1185">Reference proteome</keyword>
<protein>
    <submittedName>
        <fullName evidence="2">Uncharacterized protein</fullName>
    </submittedName>
</protein>
<dbReference type="AlphaFoldDB" id="A0A0V1LXG9"/>
<evidence type="ECO:0000313" key="3">
    <source>
        <dbReference type="Proteomes" id="UP000054843"/>
    </source>
</evidence>
<proteinExistence type="predicted"/>
<accession>A0A0V1LXG9</accession>
<feature type="region of interest" description="Disordered" evidence="1">
    <location>
        <begin position="14"/>
        <end position="37"/>
    </location>
</feature>
<evidence type="ECO:0000313" key="2">
    <source>
        <dbReference type="EMBL" id="KRZ64134.1"/>
    </source>
</evidence>
<sequence>MIVQPLINPVRFRTQQCQQHKSTLRGSDYQNNATIQN</sequence>
<evidence type="ECO:0000256" key="1">
    <source>
        <dbReference type="SAM" id="MobiDB-lite"/>
    </source>
</evidence>
<dbReference type="Proteomes" id="UP000054843">
    <property type="component" value="Unassembled WGS sequence"/>
</dbReference>
<gene>
    <name evidence="2" type="ORF">T10_2244</name>
</gene>